<sequence>MQIHTNTVCAILAREGEERNDVVWGLGVYDVSIFLFPFVRWFHSIWRSKKKTKREVLQCQAIPSFSRLSPASCISIYRYDVKDTHSERINCLVSFSSDDHLNRLNCPQPP</sequence>
<gene>
    <name evidence="2" type="ORF">GGP41_004720</name>
</gene>
<dbReference type="EMBL" id="WNKQ01000015">
    <property type="protein sequence ID" value="KAF5846692.1"/>
    <property type="molecule type" value="Genomic_DNA"/>
</dbReference>
<dbReference type="AlphaFoldDB" id="A0A8H6DSS1"/>
<keyword evidence="1" id="KW-0812">Transmembrane</keyword>
<name>A0A8H6DSS1_COCSA</name>
<feature type="transmembrane region" description="Helical" evidence="1">
    <location>
        <begin position="22"/>
        <end position="43"/>
    </location>
</feature>
<evidence type="ECO:0000313" key="3">
    <source>
        <dbReference type="Proteomes" id="UP000624244"/>
    </source>
</evidence>
<evidence type="ECO:0000256" key="1">
    <source>
        <dbReference type="SAM" id="Phobius"/>
    </source>
</evidence>
<keyword evidence="1" id="KW-1133">Transmembrane helix</keyword>
<organism evidence="2 3">
    <name type="scientific">Cochliobolus sativus</name>
    <name type="common">Common root rot and spot blotch fungus</name>
    <name type="synonym">Bipolaris sorokiniana</name>
    <dbReference type="NCBI Taxonomy" id="45130"/>
    <lineage>
        <taxon>Eukaryota</taxon>
        <taxon>Fungi</taxon>
        <taxon>Dikarya</taxon>
        <taxon>Ascomycota</taxon>
        <taxon>Pezizomycotina</taxon>
        <taxon>Dothideomycetes</taxon>
        <taxon>Pleosporomycetidae</taxon>
        <taxon>Pleosporales</taxon>
        <taxon>Pleosporineae</taxon>
        <taxon>Pleosporaceae</taxon>
        <taxon>Bipolaris</taxon>
    </lineage>
</organism>
<comment type="caution">
    <text evidence="2">The sequence shown here is derived from an EMBL/GenBank/DDBJ whole genome shotgun (WGS) entry which is preliminary data.</text>
</comment>
<reference evidence="2" key="1">
    <citation type="submission" date="2019-11" db="EMBL/GenBank/DDBJ databases">
        <title>Bipolaris sorokiniana Genome sequencing.</title>
        <authorList>
            <person name="Wang H."/>
        </authorList>
    </citation>
    <scope>NUCLEOTIDE SEQUENCE</scope>
</reference>
<dbReference type="Proteomes" id="UP000624244">
    <property type="component" value="Unassembled WGS sequence"/>
</dbReference>
<protein>
    <submittedName>
        <fullName evidence="2">Uncharacterized protein</fullName>
    </submittedName>
</protein>
<evidence type="ECO:0000313" key="2">
    <source>
        <dbReference type="EMBL" id="KAF5846692.1"/>
    </source>
</evidence>
<accession>A0A8H6DSS1</accession>
<keyword evidence="1" id="KW-0472">Membrane</keyword>
<proteinExistence type="predicted"/>